<reference evidence="4" key="3">
    <citation type="submission" date="2017-01" db="EMBL/GenBank/DDBJ databases">
        <authorList>
            <person name="Mah S.A."/>
            <person name="Swanson W.J."/>
            <person name="Moy G.W."/>
            <person name="Vacquier V.D."/>
        </authorList>
    </citation>
    <scope>NUCLEOTIDE SEQUENCE [LARGE SCALE GENOMIC DNA]</scope>
    <source>
        <strain evidence="4">MT1</strain>
    </source>
</reference>
<dbReference type="Proteomes" id="UP000460142">
    <property type="component" value="Unassembled WGS sequence"/>
</dbReference>
<evidence type="ECO:0008006" key="9">
    <source>
        <dbReference type="Google" id="ProtNLM"/>
    </source>
</evidence>
<protein>
    <recommendedName>
        <fullName evidence="9">Secreted protein</fullName>
    </recommendedName>
</protein>
<dbReference type="Proteomes" id="UP000198549">
    <property type="component" value="Chromosome I"/>
</dbReference>
<reference evidence="5 7" key="1">
    <citation type="submission" date="2016-10" db="EMBL/GenBank/DDBJ databases">
        <authorList>
            <person name="de Groot N.N."/>
        </authorList>
    </citation>
    <scope>NUCLEOTIDE SEQUENCE [LARGE SCALE GENOMIC DNA]</scope>
    <source>
        <strain evidence="5 7">BS3776</strain>
    </source>
</reference>
<dbReference type="AlphaFoldDB" id="A0A1H0M881"/>
<dbReference type="EMBL" id="VZPS01000009">
    <property type="protein sequence ID" value="KAB0484790.1"/>
    <property type="molecule type" value="Genomic_DNA"/>
</dbReference>
<dbReference type="OrthoDB" id="7033102at2"/>
<sequence>MNRLLRILLMMKVLVMLALGSPAVWAECEEHETQASSGQGANGELMLAKSEAEPGDKGQGGAEGDDASTTDEPDSDDADEGDSQT</sequence>
<proteinExistence type="predicted"/>
<feature type="region of interest" description="Disordered" evidence="1">
    <location>
        <begin position="30"/>
        <end position="85"/>
    </location>
</feature>
<feature type="signal peptide" evidence="2">
    <location>
        <begin position="1"/>
        <end position="26"/>
    </location>
</feature>
<evidence type="ECO:0000313" key="6">
    <source>
        <dbReference type="Proteomes" id="UP000186756"/>
    </source>
</evidence>
<accession>A0A1H0M881</accession>
<evidence type="ECO:0000313" key="3">
    <source>
        <dbReference type="EMBL" id="KAB0484790.1"/>
    </source>
</evidence>
<keyword evidence="2" id="KW-0732">Signal</keyword>
<name>A0A1H0M881_PSERE</name>
<feature type="chain" id="PRO_5015064897" description="Secreted protein" evidence="2">
    <location>
        <begin position="27"/>
        <end position="85"/>
    </location>
</feature>
<evidence type="ECO:0000313" key="8">
    <source>
        <dbReference type="Proteomes" id="UP000460142"/>
    </source>
</evidence>
<evidence type="ECO:0000313" key="7">
    <source>
        <dbReference type="Proteomes" id="UP000198549"/>
    </source>
</evidence>
<gene>
    <name evidence="4" type="ORF">BVK86_17760</name>
    <name evidence="3" type="ORF">F7R15_15855</name>
    <name evidence="5" type="ORF">SAMN04490202_1787</name>
</gene>
<evidence type="ECO:0000256" key="2">
    <source>
        <dbReference type="SAM" id="SignalP"/>
    </source>
</evidence>
<evidence type="ECO:0000256" key="1">
    <source>
        <dbReference type="SAM" id="MobiDB-lite"/>
    </source>
</evidence>
<dbReference type="RefSeq" id="WP_075947654.1">
    <property type="nucleotide sequence ID" value="NZ_LT629709.1"/>
</dbReference>
<evidence type="ECO:0000313" key="4">
    <source>
        <dbReference type="EMBL" id="OLU01598.1"/>
    </source>
</evidence>
<organism evidence="5 7">
    <name type="scientific">Pseudomonas reinekei</name>
    <dbReference type="NCBI Taxonomy" id="395598"/>
    <lineage>
        <taxon>Bacteria</taxon>
        <taxon>Pseudomonadati</taxon>
        <taxon>Pseudomonadota</taxon>
        <taxon>Gammaproteobacteria</taxon>
        <taxon>Pseudomonadales</taxon>
        <taxon>Pseudomonadaceae</taxon>
        <taxon>Pseudomonas</taxon>
    </lineage>
</organism>
<dbReference type="EMBL" id="LT629709">
    <property type="protein sequence ID" value="SDO76436.1"/>
    <property type="molecule type" value="Genomic_DNA"/>
</dbReference>
<dbReference type="EMBL" id="MSTQ01000010">
    <property type="protein sequence ID" value="OLU01598.1"/>
    <property type="molecule type" value="Genomic_DNA"/>
</dbReference>
<dbReference type="Proteomes" id="UP000186756">
    <property type="component" value="Unassembled WGS sequence"/>
</dbReference>
<reference evidence="6" key="2">
    <citation type="submission" date="2017-01" db="EMBL/GenBank/DDBJ databases">
        <authorList>
            <person name="Poblete-Castro I."/>
        </authorList>
    </citation>
    <scope>NUCLEOTIDE SEQUENCE [LARGE SCALE GENOMIC DNA]</scope>
    <source>
        <strain evidence="6">DSM 18361 / CCUG 53116 / MT1</strain>
    </source>
</reference>
<feature type="compositionally biased region" description="Acidic residues" evidence="1">
    <location>
        <begin position="63"/>
        <end position="85"/>
    </location>
</feature>
<reference evidence="3 8" key="4">
    <citation type="submission" date="2019-09" db="EMBL/GenBank/DDBJ databases">
        <title>Draft genome sequences of 48 bacterial type strains from the CCUG.</title>
        <authorList>
            <person name="Tunovic T."/>
            <person name="Pineiro-Iglesias B."/>
            <person name="Unosson C."/>
            <person name="Inganas E."/>
            <person name="Ohlen M."/>
            <person name="Cardew S."/>
            <person name="Jensie-Markopoulos S."/>
            <person name="Salva-Serra F."/>
            <person name="Jaen-Luchoro D."/>
            <person name="Karlsson R."/>
            <person name="Svensson-Stadler L."/>
            <person name="Chun J."/>
            <person name="Moore E."/>
        </authorList>
    </citation>
    <scope>NUCLEOTIDE SEQUENCE [LARGE SCALE GENOMIC DNA]</scope>
    <source>
        <strain evidence="3 8">CCUG 53116</strain>
    </source>
</reference>
<evidence type="ECO:0000313" key="5">
    <source>
        <dbReference type="EMBL" id="SDO76436.1"/>
    </source>
</evidence>
<keyword evidence="6" id="KW-1185">Reference proteome</keyword>